<dbReference type="Proteomes" id="UP001331761">
    <property type="component" value="Unassembled WGS sequence"/>
</dbReference>
<name>A0AAN8FL29_TRICO</name>
<protein>
    <submittedName>
        <fullName evidence="1">Uncharacterized protein</fullName>
    </submittedName>
</protein>
<accession>A0AAN8FL29</accession>
<keyword evidence="2" id="KW-1185">Reference proteome</keyword>
<organism evidence="1 2">
    <name type="scientific">Trichostrongylus colubriformis</name>
    <name type="common">Black scour worm</name>
    <dbReference type="NCBI Taxonomy" id="6319"/>
    <lineage>
        <taxon>Eukaryota</taxon>
        <taxon>Metazoa</taxon>
        <taxon>Ecdysozoa</taxon>
        <taxon>Nematoda</taxon>
        <taxon>Chromadorea</taxon>
        <taxon>Rhabditida</taxon>
        <taxon>Rhabditina</taxon>
        <taxon>Rhabditomorpha</taxon>
        <taxon>Strongyloidea</taxon>
        <taxon>Trichostrongylidae</taxon>
        <taxon>Trichostrongylus</taxon>
    </lineage>
</organism>
<proteinExistence type="predicted"/>
<comment type="caution">
    <text evidence="1">The sequence shown here is derived from an EMBL/GenBank/DDBJ whole genome shotgun (WGS) entry which is preliminary data.</text>
</comment>
<gene>
    <name evidence="1" type="ORF">GCK32_018264</name>
</gene>
<dbReference type="AlphaFoldDB" id="A0AAN8FL29"/>
<dbReference type="EMBL" id="WIXE01017375">
    <property type="protein sequence ID" value="KAK5971800.1"/>
    <property type="molecule type" value="Genomic_DNA"/>
</dbReference>
<evidence type="ECO:0000313" key="1">
    <source>
        <dbReference type="EMBL" id="KAK5971800.1"/>
    </source>
</evidence>
<evidence type="ECO:0000313" key="2">
    <source>
        <dbReference type="Proteomes" id="UP001331761"/>
    </source>
</evidence>
<sequence length="76" mass="9077">MSKVKRFGVFPMLSEEPFDEAQFNKNFDFTIARGRTWNQAMISFHPSTSLFSFLGQYFTRNLQRIFTEFILRLVRS</sequence>
<reference evidence="1 2" key="1">
    <citation type="submission" date="2019-10" db="EMBL/GenBank/DDBJ databases">
        <title>Assembly and Annotation for the nematode Trichostrongylus colubriformis.</title>
        <authorList>
            <person name="Martin J."/>
        </authorList>
    </citation>
    <scope>NUCLEOTIDE SEQUENCE [LARGE SCALE GENOMIC DNA]</scope>
    <source>
        <strain evidence="1">G859</strain>
        <tissue evidence="1">Whole worm</tissue>
    </source>
</reference>